<dbReference type="InterPro" id="IPR036514">
    <property type="entry name" value="SGNH_hydro_sf"/>
</dbReference>
<gene>
    <name evidence="6" type="ORF">K2173_023025</name>
</gene>
<dbReference type="Pfam" id="PF00657">
    <property type="entry name" value="Lipase_GDSL"/>
    <property type="match status" value="1"/>
</dbReference>
<dbReference type="InterPro" id="IPR035669">
    <property type="entry name" value="SGNH_plant_lipase-like"/>
</dbReference>
<dbReference type="CDD" id="cd01837">
    <property type="entry name" value="SGNH_plant_lipase_like"/>
    <property type="match status" value="1"/>
</dbReference>
<dbReference type="PANTHER" id="PTHR22835">
    <property type="entry name" value="ZINC FINGER FYVE DOMAIN CONTAINING PROTEIN"/>
    <property type="match status" value="1"/>
</dbReference>
<evidence type="ECO:0000256" key="1">
    <source>
        <dbReference type="ARBA" id="ARBA00008668"/>
    </source>
</evidence>
<evidence type="ECO:0000256" key="2">
    <source>
        <dbReference type="ARBA" id="ARBA00022729"/>
    </source>
</evidence>
<proteinExistence type="inferred from homology"/>
<sequence>MKRIPLTNKVSTLSHLCVILVILVSATLLNTTSASERCEFPAIFNFGDSNSDTGGLAAAFTPPNLPYGQTYFHMPAGRFCEGRLVIDFVGDFNLPFLSAYLNALGTNFTNSANYATTAATINKLPTTIIPNRRWYSPFYLDVQFEQFQQLKQRSRMIERRGGVFATLMAKEEYFSQSLYTFDIGQNDLGAGFFANQSVDQVIVSVPDIIDRFSINVKNIYKEGGRSFWIHNTGPIGCLPYILTNFASAEKDTAGCAKAYNEVCQYFNFKLKKAVTELRQQFSAASFTYVDVYSVKYSLFQEPEKYGFELPLISCCGYGGNYNFGIAECGETTVLENRTKIFVGSCDRPSVRVNWDGIHYTKAANKFVFDKISTRAFSNPPIPLEMACHRTS</sequence>
<evidence type="ECO:0000256" key="4">
    <source>
        <dbReference type="ARBA" id="ARBA00023180"/>
    </source>
</evidence>
<evidence type="ECO:0008006" key="8">
    <source>
        <dbReference type="Google" id="ProtNLM"/>
    </source>
</evidence>
<accession>A0AAV8T7X8</accession>
<dbReference type="EMBL" id="JAIWQS010000006">
    <property type="protein sequence ID" value="KAJ8762896.1"/>
    <property type="molecule type" value="Genomic_DNA"/>
</dbReference>
<reference evidence="6 7" key="1">
    <citation type="submission" date="2021-09" db="EMBL/GenBank/DDBJ databases">
        <title>Genomic insights and catalytic innovation underlie evolution of tropane alkaloids biosynthesis.</title>
        <authorList>
            <person name="Wang Y.-J."/>
            <person name="Tian T."/>
            <person name="Huang J.-P."/>
            <person name="Huang S.-X."/>
        </authorList>
    </citation>
    <scope>NUCLEOTIDE SEQUENCE [LARGE SCALE GENOMIC DNA]</scope>
    <source>
        <strain evidence="6">KIB-2018</strain>
        <tissue evidence="6">Leaf</tissue>
    </source>
</reference>
<evidence type="ECO:0000313" key="7">
    <source>
        <dbReference type="Proteomes" id="UP001159364"/>
    </source>
</evidence>
<dbReference type="AlphaFoldDB" id="A0AAV8T7X8"/>
<keyword evidence="2 5" id="KW-0732">Signal</keyword>
<dbReference type="GO" id="GO:0016788">
    <property type="term" value="F:hydrolase activity, acting on ester bonds"/>
    <property type="evidence" value="ECO:0007669"/>
    <property type="project" value="InterPro"/>
</dbReference>
<keyword evidence="3" id="KW-0378">Hydrolase</keyword>
<comment type="similarity">
    <text evidence="1">Belongs to the 'GDSL' lipolytic enzyme family.</text>
</comment>
<name>A0AAV8T7X8_9ROSI</name>
<keyword evidence="7" id="KW-1185">Reference proteome</keyword>
<protein>
    <recommendedName>
        <fullName evidence="8">Esterase</fullName>
    </recommendedName>
</protein>
<keyword evidence="4" id="KW-0325">Glycoprotein</keyword>
<evidence type="ECO:0000313" key="6">
    <source>
        <dbReference type="EMBL" id="KAJ8762896.1"/>
    </source>
</evidence>
<feature type="chain" id="PRO_5043395505" description="Esterase" evidence="5">
    <location>
        <begin position="35"/>
        <end position="391"/>
    </location>
</feature>
<comment type="caution">
    <text evidence="6">The sequence shown here is derived from an EMBL/GenBank/DDBJ whole genome shotgun (WGS) entry which is preliminary data.</text>
</comment>
<dbReference type="InterPro" id="IPR001087">
    <property type="entry name" value="GDSL"/>
</dbReference>
<evidence type="ECO:0000256" key="3">
    <source>
        <dbReference type="ARBA" id="ARBA00022801"/>
    </source>
</evidence>
<feature type="signal peptide" evidence="5">
    <location>
        <begin position="1"/>
        <end position="34"/>
    </location>
</feature>
<dbReference type="Proteomes" id="UP001159364">
    <property type="component" value="Linkage Group LG06"/>
</dbReference>
<dbReference type="PANTHER" id="PTHR22835:SF292">
    <property type="entry name" value="ESTERASE-LIKE ISOFORM X1"/>
    <property type="match status" value="1"/>
</dbReference>
<organism evidence="6 7">
    <name type="scientific">Erythroxylum novogranatense</name>
    <dbReference type="NCBI Taxonomy" id="1862640"/>
    <lineage>
        <taxon>Eukaryota</taxon>
        <taxon>Viridiplantae</taxon>
        <taxon>Streptophyta</taxon>
        <taxon>Embryophyta</taxon>
        <taxon>Tracheophyta</taxon>
        <taxon>Spermatophyta</taxon>
        <taxon>Magnoliopsida</taxon>
        <taxon>eudicotyledons</taxon>
        <taxon>Gunneridae</taxon>
        <taxon>Pentapetalae</taxon>
        <taxon>rosids</taxon>
        <taxon>fabids</taxon>
        <taxon>Malpighiales</taxon>
        <taxon>Erythroxylaceae</taxon>
        <taxon>Erythroxylum</taxon>
    </lineage>
</organism>
<dbReference type="Gene3D" id="3.40.50.1110">
    <property type="entry name" value="SGNH hydrolase"/>
    <property type="match status" value="1"/>
</dbReference>
<evidence type="ECO:0000256" key="5">
    <source>
        <dbReference type="SAM" id="SignalP"/>
    </source>
</evidence>